<dbReference type="InParanoid" id="A0A369JNZ2"/>
<dbReference type="PROSITE" id="PS50865">
    <property type="entry name" value="ZF_MYND_2"/>
    <property type="match status" value="1"/>
</dbReference>
<proteinExistence type="predicted"/>
<comment type="caution">
    <text evidence="6">The sequence shown here is derived from an EMBL/GenBank/DDBJ whole genome shotgun (WGS) entry which is preliminary data.</text>
</comment>
<evidence type="ECO:0000313" key="7">
    <source>
        <dbReference type="Proteomes" id="UP000076154"/>
    </source>
</evidence>
<sequence>MSFNKDSVQLFNALPRNPRAPSGRVPNTWHFDLRYVPLEPTPGHLLFIVQIESSYIYTERLPLGLPSRSSGVSFFPETGGAAAPEVCKGLIHAFLDGFGEHKFERNPSPPFAPWKFTTEDSSLAAAVGTEFKRLGVRKELCKIEVVKGKPLDVAHQAFSDFWDGLKKTMGITGIVAATLTAPNSIVFRNLQLAKWVGDAEADDDTKALAYIQRLTSTRPLSMEDPHLKTGDQMLKDLNAKMELFDSVCVHTLSREADAGNAEAAIDYALRLQFGIGCTPSRDLFHYYLNKVIDNPNATAAVKSRAHALLIEWYTGSSTDSLYYRYLHAAAHHANESALLSNGDVSASILFFAMYTLEPRSHQVLELCVQYKAVWAALEKRKKEIEKQKGMTERKRAQDANRYICAAVNCYIQGDKGAMLKQCSGKCDPDKKPAYCSKECQRADWKTHKPYCRPGAPCSVLEKDHPVPVAAGKATQGSLSIPVTRPGGETVMVSSSTLGPETLKQFKDWSEARGSRSMGSFRVECVPIGAEADVVAEHYV</sequence>
<keyword evidence="7" id="KW-1185">Reference proteome</keyword>
<organism evidence="6 7">
    <name type="scientific">Hypsizygus marmoreus</name>
    <name type="common">White beech mushroom</name>
    <name type="synonym">Agaricus marmoreus</name>
    <dbReference type="NCBI Taxonomy" id="39966"/>
    <lineage>
        <taxon>Eukaryota</taxon>
        <taxon>Fungi</taxon>
        <taxon>Dikarya</taxon>
        <taxon>Basidiomycota</taxon>
        <taxon>Agaricomycotina</taxon>
        <taxon>Agaricomycetes</taxon>
        <taxon>Agaricomycetidae</taxon>
        <taxon>Agaricales</taxon>
        <taxon>Tricholomatineae</taxon>
        <taxon>Lyophyllaceae</taxon>
        <taxon>Hypsizygus</taxon>
    </lineage>
</organism>
<protein>
    <recommendedName>
        <fullName evidence="5">MYND-type domain-containing protein</fullName>
    </recommendedName>
</protein>
<evidence type="ECO:0000313" key="6">
    <source>
        <dbReference type="EMBL" id="RDB23588.1"/>
    </source>
</evidence>
<reference evidence="6" key="1">
    <citation type="submission" date="2018-04" db="EMBL/GenBank/DDBJ databases">
        <title>Whole genome sequencing of Hypsizygus marmoreus.</title>
        <authorList>
            <person name="Choi I.-G."/>
            <person name="Min B."/>
            <person name="Kim J.-G."/>
            <person name="Kim S."/>
            <person name="Oh Y.-L."/>
            <person name="Kong W.-S."/>
            <person name="Park H."/>
            <person name="Jeong J."/>
            <person name="Song E.-S."/>
        </authorList>
    </citation>
    <scope>NUCLEOTIDE SEQUENCE [LARGE SCALE GENOMIC DNA]</scope>
    <source>
        <strain evidence="6">51987-8</strain>
    </source>
</reference>
<accession>A0A369JNZ2</accession>
<evidence type="ECO:0000259" key="5">
    <source>
        <dbReference type="PROSITE" id="PS50865"/>
    </source>
</evidence>
<name>A0A369JNZ2_HYPMA</name>
<gene>
    <name evidence="6" type="ORF">Hypma_009049</name>
</gene>
<keyword evidence="3" id="KW-0862">Zinc</keyword>
<keyword evidence="2 4" id="KW-0863">Zinc-finger</keyword>
<dbReference type="AlphaFoldDB" id="A0A369JNZ2"/>
<dbReference type="Pfam" id="PF01753">
    <property type="entry name" value="zf-MYND"/>
    <property type="match status" value="1"/>
</dbReference>
<evidence type="ECO:0000256" key="1">
    <source>
        <dbReference type="ARBA" id="ARBA00022723"/>
    </source>
</evidence>
<dbReference type="OrthoDB" id="432970at2759"/>
<dbReference type="InterPro" id="IPR002893">
    <property type="entry name" value="Znf_MYND"/>
</dbReference>
<dbReference type="EMBL" id="LUEZ02000046">
    <property type="protein sequence ID" value="RDB23588.1"/>
    <property type="molecule type" value="Genomic_DNA"/>
</dbReference>
<keyword evidence="1" id="KW-0479">Metal-binding</keyword>
<dbReference type="GO" id="GO:0008270">
    <property type="term" value="F:zinc ion binding"/>
    <property type="evidence" value="ECO:0007669"/>
    <property type="project" value="UniProtKB-KW"/>
</dbReference>
<evidence type="ECO:0000256" key="3">
    <source>
        <dbReference type="ARBA" id="ARBA00022833"/>
    </source>
</evidence>
<dbReference type="Proteomes" id="UP000076154">
    <property type="component" value="Unassembled WGS sequence"/>
</dbReference>
<evidence type="ECO:0000256" key="4">
    <source>
        <dbReference type="PROSITE-ProRule" id="PRU00134"/>
    </source>
</evidence>
<feature type="domain" description="MYND-type" evidence="5">
    <location>
        <begin position="409"/>
        <end position="451"/>
    </location>
</feature>
<evidence type="ECO:0000256" key="2">
    <source>
        <dbReference type="ARBA" id="ARBA00022771"/>
    </source>
</evidence>
<dbReference type="SUPFAM" id="SSF144232">
    <property type="entry name" value="HIT/MYND zinc finger-like"/>
    <property type="match status" value="1"/>
</dbReference>
<dbReference type="Gene3D" id="6.10.140.2220">
    <property type="match status" value="1"/>
</dbReference>